<organism evidence="1 3">
    <name type="scientific">Ligilactobacillus murinus</name>
    <dbReference type="NCBI Taxonomy" id="1622"/>
    <lineage>
        <taxon>Bacteria</taxon>
        <taxon>Bacillati</taxon>
        <taxon>Bacillota</taxon>
        <taxon>Bacilli</taxon>
        <taxon>Lactobacillales</taxon>
        <taxon>Lactobacillaceae</taxon>
        <taxon>Ligilactobacillus</taxon>
    </lineage>
</organism>
<sequence length="287" mass="32428">MGKAQFGFEILVRVHTRTGRIEFQYNKNHAKSSEIHFTVPFSSNSEKHIAEITLFNINPGHFNSIRQGDKVELFAGYHGDTGLLLSGTIFRTTTPTLQDADTAYVLRVLEGQDYTRLPKQNITFAAGTYADVIIKEVARRSGMQLDFVSINKNKRFEEEYTAEGHPMEILSSLATETKTSLFYLRGRLTFAFVFAGRNAELFSLTPQTGLIGSPTVASRDDDWQDEDDDDGYGHWSFSCTSILNYHLTTFSRVDVKSKYLTHGMYVINGEHTFNGTEARTEFEGIEN</sequence>
<gene>
    <name evidence="1" type="ORF">D6C19_09700</name>
    <name evidence="2" type="ORF">E5340_04540</name>
</gene>
<evidence type="ECO:0000313" key="1">
    <source>
        <dbReference type="EMBL" id="RXV66850.1"/>
    </source>
</evidence>
<reference evidence="1 3" key="1">
    <citation type="submission" date="2018-09" db="EMBL/GenBank/DDBJ databases">
        <title>Murine metabolic-syndrome-specific gut microbial biobank.</title>
        <authorList>
            <person name="Liu C."/>
        </authorList>
    </citation>
    <scope>NUCLEOTIDE SEQUENCE [LARGE SCALE GENOMIC DNA]</scope>
    <source>
        <strain evidence="1 3">C-30</strain>
    </source>
</reference>
<dbReference type="Proteomes" id="UP000306855">
    <property type="component" value="Unassembled WGS sequence"/>
</dbReference>
<comment type="caution">
    <text evidence="1">The sequence shown here is derived from an EMBL/GenBank/DDBJ whole genome shotgun (WGS) entry which is preliminary data.</text>
</comment>
<protein>
    <submittedName>
        <fullName evidence="1">Uncharacterized protein</fullName>
    </submittedName>
</protein>
<dbReference type="NCBIfam" id="NF047561">
    <property type="entry name" value="orf58_phage_fam"/>
    <property type="match status" value="1"/>
</dbReference>
<evidence type="ECO:0000313" key="4">
    <source>
        <dbReference type="Proteomes" id="UP000306855"/>
    </source>
</evidence>
<dbReference type="EMBL" id="SRYK01000015">
    <property type="protein sequence ID" value="TGY55942.1"/>
    <property type="molecule type" value="Genomic_DNA"/>
</dbReference>
<dbReference type="Proteomes" id="UP000289316">
    <property type="component" value="Unassembled WGS sequence"/>
</dbReference>
<name>A0A4Q2ADD5_9LACO</name>
<dbReference type="OrthoDB" id="2339486at2"/>
<dbReference type="EMBL" id="QZFR01000089">
    <property type="protein sequence ID" value="RXV66850.1"/>
    <property type="molecule type" value="Genomic_DNA"/>
</dbReference>
<evidence type="ECO:0000313" key="2">
    <source>
        <dbReference type="EMBL" id="TGY55942.1"/>
    </source>
</evidence>
<accession>A0A4Q2ADD5</accession>
<dbReference type="RefSeq" id="WP_004047543.1">
    <property type="nucleotide sequence ID" value="NZ_BDFM01000189.1"/>
</dbReference>
<dbReference type="AlphaFoldDB" id="A0A4Q2ADD5"/>
<reference evidence="2 4" key="2">
    <citation type="submission" date="2019-04" db="EMBL/GenBank/DDBJ databases">
        <title>Microbes associate with the intestines of laboratory mice.</title>
        <authorList>
            <person name="Navarre W."/>
            <person name="Wong E."/>
            <person name="Huang K."/>
            <person name="Tropini C."/>
            <person name="Ng K."/>
            <person name="Yu B."/>
        </authorList>
    </citation>
    <scope>NUCLEOTIDE SEQUENCE [LARGE SCALE GENOMIC DNA]</scope>
    <source>
        <strain evidence="2 4">NM26_J9</strain>
    </source>
</reference>
<proteinExistence type="predicted"/>
<evidence type="ECO:0000313" key="3">
    <source>
        <dbReference type="Proteomes" id="UP000289316"/>
    </source>
</evidence>